<evidence type="ECO:0000256" key="3">
    <source>
        <dbReference type="ARBA" id="ARBA00022840"/>
    </source>
</evidence>
<dbReference type="GO" id="GO:0045892">
    <property type="term" value="P:negative regulation of DNA-templated transcription"/>
    <property type="evidence" value="ECO:0007669"/>
    <property type="project" value="InterPro"/>
</dbReference>
<dbReference type="NCBIfam" id="TIGR00244">
    <property type="entry name" value="transcriptional regulator NrdR"/>
    <property type="match status" value="1"/>
</dbReference>
<keyword evidence="4" id="KW-0805">Transcription regulation</keyword>
<evidence type="ECO:0000256" key="4">
    <source>
        <dbReference type="ARBA" id="ARBA00023015"/>
    </source>
</evidence>
<dbReference type="Pfam" id="PF22811">
    <property type="entry name" value="Zn_ribbon_NrdR"/>
    <property type="match status" value="1"/>
</dbReference>
<dbReference type="HAMAP" id="MF_00440">
    <property type="entry name" value="NrdR"/>
    <property type="match status" value="1"/>
</dbReference>
<dbReference type="AlphaFoldDB" id="A0A3B0YFV0"/>
<keyword evidence="3" id="KW-0067">ATP-binding</keyword>
<dbReference type="Pfam" id="PF03477">
    <property type="entry name" value="ATP-cone"/>
    <property type="match status" value="1"/>
</dbReference>
<keyword evidence="2" id="KW-0547">Nucleotide-binding</keyword>
<dbReference type="GO" id="GO:0008270">
    <property type="term" value="F:zinc ion binding"/>
    <property type="evidence" value="ECO:0007669"/>
    <property type="project" value="InterPro"/>
</dbReference>
<dbReference type="PANTHER" id="PTHR30455:SF2">
    <property type="entry name" value="TRANSCRIPTIONAL REPRESSOR NRDR"/>
    <property type="match status" value="1"/>
</dbReference>
<evidence type="ECO:0000256" key="5">
    <source>
        <dbReference type="ARBA" id="ARBA00023125"/>
    </source>
</evidence>
<dbReference type="GO" id="GO:0003677">
    <property type="term" value="F:DNA binding"/>
    <property type="evidence" value="ECO:0007669"/>
    <property type="project" value="UniProtKB-KW"/>
</dbReference>
<organism evidence="8">
    <name type="scientific">hydrothermal vent metagenome</name>
    <dbReference type="NCBI Taxonomy" id="652676"/>
    <lineage>
        <taxon>unclassified sequences</taxon>
        <taxon>metagenomes</taxon>
        <taxon>ecological metagenomes</taxon>
    </lineage>
</organism>
<evidence type="ECO:0000259" key="7">
    <source>
        <dbReference type="PROSITE" id="PS51161"/>
    </source>
</evidence>
<dbReference type="EMBL" id="UOFJ01000286">
    <property type="protein sequence ID" value="VAW67664.1"/>
    <property type="molecule type" value="Genomic_DNA"/>
</dbReference>
<gene>
    <name evidence="8" type="ORF">MNBD_GAMMA10-2731</name>
</gene>
<dbReference type="InterPro" id="IPR003796">
    <property type="entry name" value="RNR_NrdR-like"/>
</dbReference>
<dbReference type="InterPro" id="IPR055173">
    <property type="entry name" value="NrdR-like_N"/>
</dbReference>
<dbReference type="PROSITE" id="PS51161">
    <property type="entry name" value="ATP_CONE"/>
    <property type="match status" value="1"/>
</dbReference>
<keyword evidence="5" id="KW-0238">DNA-binding</keyword>
<feature type="domain" description="ATP-cone" evidence="7">
    <location>
        <begin position="49"/>
        <end position="139"/>
    </location>
</feature>
<evidence type="ECO:0000256" key="6">
    <source>
        <dbReference type="ARBA" id="ARBA00023163"/>
    </source>
</evidence>
<sequence length="150" mass="17399">MHCPFCKAPDTRVVDSRLGGDGDQVRRRRECVVCSERFTTYETAELSMPKIIKQDGSRQTFDEDKLRSGFTKALEKRPVSVEKIEESISRIKHILLSLGEREVDARRVGDWVMEELQALDHVAYIRFASVYLSFEDVDAFRKTIEKLEQQ</sequence>
<name>A0A3B0YFV0_9ZZZZ</name>
<dbReference type="GO" id="GO:0005524">
    <property type="term" value="F:ATP binding"/>
    <property type="evidence" value="ECO:0007669"/>
    <property type="project" value="UniProtKB-KW"/>
</dbReference>
<evidence type="ECO:0000256" key="2">
    <source>
        <dbReference type="ARBA" id="ARBA00022741"/>
    </source>
</evidence>
<protein>
    <submittedName>
        <fullName evidence="8">Ribonucleotide reductase transcriptional regulator NrdR</fullName>
    </submittedName>
</protein>
<dbReference type="InterPro" id="IPR005144">
    <property type="entry name" value="ATP-cone_dom"/>
</dbReference>
<proteinExistence type="inferred from homology"/>
<evidence type="ECO:0000256" key="1">
    <source>
        <dbReference type="ARBA" id="ARBA00022491"/>
    </source>
</evidence>
<evidence type="ECO:0000313" key="8">
    <source>
        <dbReference type="EMBL" id="VAW67664.1"/>
    </source>
</evidence>
<keyword evidence="1" id="KW-0678">Repressor</keyword>
<accession>A0A3B0YFV0</accession>
<keyword evidence="6" id="KW-0804">Transcription</keyword>
<reference evidence="8" key="1">
    <citation type="submission" date="2018-06" db="EMBL/GenBank/DDBJ databases">
        <authorList>
            <person name="Zhirakovskaya E."/>
        </authorList>
    </citation>
    <scope>NUCLEOTIDE SEQUENCE</scope>
</reference>
<dbReference type="PANTHER" id="PTHR30455">
    <property type="entry name" value="TRANSCRIPTIONAL REPRESSOR NRDR"/>
    <property type="match status" value="1"/>
</dbReference>